<organism evidence="1 2">
    <name type="scientific">Paraburkholderia unamae</name>
    <dbReference type="NCBI Taxonomy" id="219649"/>
    <lineage>
        <taxon>Bacteria</taxon>
        <taxon>Pseudomonadati</taxon>
        <taxon>Pseudomonadota</taxon>
        <taxon>Betaproteobacteria</taxon>
        <taxon>Burkholderiales</taxon>
        <taxon>Burkholderiaceae</taxon>
        <taxon>Paraburkholderia</taxon>
    </lineage>
</organism>
<keyword evidence="2" id="KW-1185">Reference proteome</keyword>
<reference evidence="1" key="1">
    <citation type="submission" date="2024-01" db="EMBL/GenBank/DDBJ databases">
        <title>The diversity of rhizobia nodulating Mimosa spp. in eleven states of Brazil covering several biomes is determined by host plant, location, and edaphic factors.</title>
        <authorList>
            <person name="Rouws L."/>
            <person name="Barauna A."/>
            <person name="Beukes C."/>
            <person name="De Faria S.M."/>
            <person name="Gross E."/>
            <person name="Dos Reis Junior F.B."/>
            <person name="Simon M."/>
            <person name="Maluk M."/>
            <person name="Odee D.W."/>
            <person name="Kenicer G."/>
            <person name="Young J.P.W."/>
            <person name="Reis V.M."/>
            <person name="Zilli J."/>
            <person name="James E.K."/>
        </authorList>
    </citation>
    <scope>NUCLEOTIDE SEQUENCE</scope>
    <source>
        <strain evidence="1">JPY452</strain>
    </source>
</reference>
<name>A0ACC6RZ57_9BURK</name>
<dbReference type="EMBL" id="JAYMRU010000064">
    <property type="protein sequence ID" value="MEM5406200.1"/>
    <property type="molecule type" value="Genomic_DNA"/>
</dbReference>
<sequence>MPTCQPHWTAYLSALMVPLIAVLGVAIAYRQWRTAQNKLKLDLFEKRFSVYDAARRMLASVMTSGKVRDEELFKFMVATREAKWLLSNDVARYLDEVLRRRMLELQTLDSELEGLAVGPDRSANVKKQTEIKNWLASQIETLDGKFDQYLRLAH</sequence>
<evidence type="ECO:0000313" key="2">
    <source>
        <dbReference type="Proteomes" id="UP001392318"/>
    </source>
</evidence>
<comment type="caution">
    <text evidence="1">The sequence shown here is derived from an EMBL/GenBank/DDBJ whole genome shotgun (WGS) entry which is preliminary data.</text>
</comment>
<accession>A0ACC6RZ57</accession>
<dbReference type="Proteomes" id="UP001392318">
    <property type="component" value="Unassembled WGS sequence"/>
</dbReference>
<gene>
    <name evidence="1" type="ORF">VSR83_40530</name>
</gene>
<evidence type="ECO:0000313" key="1">
    <source>
        <dbReference type="EMBL" id="MEM5406200.1"/>
    </source>
</evidence>
<proteinExistence type="predicted"/>
<protein>
    <submittedName>
        <fullName evidence="1">Uncharacterized protein</fullName>
    </submittedName>
</protein>